<dbReference type="Proteomes" id="UP001148662">
    <property type="component" value="Unassembled WGS sequence"/>
</dbReference>
<proteinExistence type="predicted"/>
<comment type="caution">
    <text evidence="1">The sequence shown here is derived from an EMBL/GenBank/DDBJ whole genome shotgun (WGS) entry which is preliminary data.</text>
</comment>
<evidence type="ECO:0000313" key="2">
    <source>
        <dbReference type="Proteomes" id="UP001148662"/>
    </source>
</evidence>
<reference evidence="1" key="1">
    <citation type="submission" date="2022-07" db="EMBL/GenBank/DDBJ databases">
        <title>Genome Sequence of Phlebia brevispora.</title>
        <authorList>
            <person name="Buettner E."/>
        </authorList>
    </citation>
    <scope>NUCLEOTIDE SEQUENCE</scope>
    <source>
        <strain evidence="1">MPL23</strain>
    </source>
</reference>
<protein>
    <submittedName>
        <fullName evidence="1">Uncharacterized protein</fullName>
    </submittedName>
</protein>
<accession>A0ACC1T8J5</accession>
<dbReference type="EMBL" id="JANHOG010000325">
    <property type="protein sequence ID" value="KAJ3555505.1"/>
    <property type="molecule type" value="Genomic_DNA"/>
</dbReference>
<gene>
    <name evidence="1" type="ORF">NM688_g2536</name>
</gene>
<sequence>MKSATDNIHYLDLWGPSLNSVYSMAILNTTLTTSVTRDLITRYTAAACFTCSIWDHSLTFLDEINYIWRAKDYLTKLSFILNRRTPGPCAISAVGHKPVYALAALMFSSVSLTNACIALRVYNMWEHGRFSTIVIWGGATTIYVSAAVFAILTIRWLHTNVYNPELHACFLDQRTWSINAVWIALLAFDVFILVMIVLNALAQPYRHGADVFRRLRRDGVIGFVVRFRLLSIVLTAILPPDTIFVSPIIQWVLNSVFLSRLILHEEKLKIRAVQVQYALPCDDHDQYELTMIVSTTEFGSAWY</sequence>
<organism evidence="1 2">
    <name type="scientific">Phlebia brevispora</name>
    <dbReference type="NCBI Taxonomy" id="194682"/>
    <lineage>
        <taxon>Eukaryota</taxon>
        <taxon>Fungi</taxon>
        <taxon>Dikarya</taxon>
        <taxon>Basidiomycota</taxon>
        <taxon>Agaricomycotina</taxon>
        <taxon>Agaricomycetes</taxon>
        <taxon>Polyporales</taxon>
        <taxon>Meruliaceae</taxon>
        <taxon>Phlebia</taxon>
    </lineage>
</organism>
<keyword evidence="2" id="KW-1185">Reference proteome</keyword>
<evidence type="ECO:0000313" key="1">
    <source>
        <dbReference type="EMBL" id="KAJ3555505.1"/>
    </source>
</evidence>
<name>A0ACC1T8J5_9APHY</name>